<dbReference type="Proteomes" id="UP000287651">
    <property type="component" value="Unassembled WGS sequence"/>
</dbReference>
<gene>
    <name evidence="1" type="ORF">B296_00058213</name>
</gene>
<sequence>MGGHLQTIASMGDNPCGLALATSSRPLSGVLCYSQLHLQPARPWVATPTRVLAMVDHPYKGSGRGLPPLQVP</sequence>
<comment type="caution">
    <text evidence="1">The sequence shown here is derived from an EMBL/GenBank/DDBJ whole genome shotgun (WGS) entry which is preliminary data.</text>
</comment>
<dbReference type="EMBL" id="AMZH03031890">
    <property type="protein sequence ID" value="RRT32477.1"/>
    <property type="molecule type" value="Genomic_DNA"/>
</dbReference>
<evidence type="ECO:0000313" key="1">
    <source>
        <dbReference type="EMBL" id="RRT32477.1"/>
    </source>
</evidence>
<evidence type="ECO:0000313" key="2">
    <source>
        <dbReference type="Proteomes" id="UP000287651"/>
    </source>
</evidence>
<dbReference type="AlphaFoldDB" id="A0A426WYW8"/>
<name>A0A426WYW8_ENSVE</name>
<reference evidence="1 2" key="1">
    <citation type="journal article" date="2014" name="Agronomy (Basel)">
        <title>A Draft Genome Sequence for Ensete ventricosum, the Drought-Tolerant Tree Against Hunger.</title>
        <authorList>
            <person name="Harrison J."/>
            <person name="Moore K.A."/>
            <person name="Paszkiewicz K."/>
            <person name="Jones T."/>
            <person name="Grant M."/>
            <person name="Ambacheew D."/>
            <person name="Muzemil S."/>
            <person name="Studholme D.J."/>
        </authorList>
    </citation>
    <scope>NUCLEOTIDE SEQUENCE [LARGE SCALE GENOMIC DNA]</scope>
</reference>
<proteinExistence type="predicted"/>
<organism evidence="1 2">
    <name type="scientific">Ensete ventricosum</name>
    <name type="common">Abyssinian banana</name>
    <name type="synonym">Musa ensete</name>
    <dbReference type="NCBI Taxonomy" id="4639"/>
    <lineage>
        <taxon>Eukaryota</taxon>
        <taxon>Viridiplantae</taxon>
        <taxon>Streptophyta</taxon>
        <taxon>Embryophyta</taxon>
        <taxon>Tracheophyta</taxon>
        <taxon>Spermatophyta</taxon>
        <taxon>Magnoliopsida</taxon>
        <taxon>Liliopsida</taxon>
        <taxon>Zingiberales</taxon>
        <taxon>Musaceae</taxon>
        <taxon>Ensete</taxon>
    </lineage>
</organism>
<accession>A0A426WYW8</accession>
<protein>
    <submittedName>
        <fullName evidence="1">Uncharacterized protein</fullName>
    </submittedName>
</protein>